<evidence type="ECO:0000256" key="1">
    <source>
        <dbReference type="ARBA" id="ARBA00001946"/>
    </source>
</evidence>
<evidence type="ECO:0000256" key="3">
    <source>
        <dbReference type="ARBA" id="ARBA00034247"/>
    </source>
</evidence>
<dbReference type="EMBL" id="CP101717">
    <property type="protein sequence ID" value="WLD57995.1"/>
    <property type="molecule type" value="Genomic_DNA"/>
</dbReference>
<protein>
    <recommendedName>
        <fullName evidence="2">diguanylate cyclase</fullName>
        <ecNumber evidence="2">2.7.7.65</ecNumber>
    </recommendedName>
</protein>
<accession>A0AB38YF65</accession>
<comment type="catalytic activity">
    <reaction evidence="3">
        <text>2 GTP = 3',3'-c-di-GMP + 2 diphosphate</text>
        <dbReference type="Rhea" id="RHEA:24898"/>
        <dbReference type="ChEBI" id="CHEBI:33019"/>
        <dbReference type="ChEBI" id="CHEBI:37565"/>
        <dbReference type="ChEBI" id="CHEBI:58805"/>
        <dbReference type="EC" id="2.7.7.65"/>
    </reaction>
</comment>
<feature type="transmembrane region" description="Helical" evidence="4">
    <location>
        <begin position="52"/>
        <end position="76"/>
    </location>
</feature>
<sequence>MAILPLGGFMLYHWFWGSQPLSLFLLVALSTVVMSLVQEVRYRDSLPYRQMFVLTCSAAIVYACYQVGLRGLIYAFPMASVFFFTFRLSHGMITGTLFSTACLVAAMNIEEPVLVFRFAIGITICMIFAAIFAFIVQRQKDDLARQASTDALTGALNRKLLPEKLESNVQLSRRNGTPVSLLLIDLDHFKMVNDQYGHLVGDQVLIDFAALVTGRIRTYDNFFRFGGEEFLVLLPQTSTKDAAVLAESIRCLIQDASFNNQIRLTCSIGVSQWQPDDSIESWLKACDNALYEAKTQGRNRVALRPI</sequence>
<reference evidence="6" key="1">
    <citation type="submission" date="2022-07" db="EMBL/GenBank/DDBJ databases">
        <title>Complete genome sequence of Salinispirillum sp. LH10-3-1 capable of multiple carbohydrate inversion isolated from a soda lake.</title>
        <authorList>
            <person name="Liu J."/>
            <person name="Zhai Y."/>
            <person name="Zhang H."/>
            <person name="Yang H."/>
            <person name="Qu J."/>
            <person name="Li J."/>
        </authorList>
    </citation>
    <scope>NUCLEOTIDE SEQUENCE</scope>
    <source>
        <strain evidence="6">LH 10-3-1</strain>
    </source>
</reference>
<organism evidence="6">
    <name type="scientific">Salinispirillum sp. LH 10-3-1</name>
    <dbReference type="NCBI Taxonomy" id="2952525"/>
    <lineage>
        <taxon>Bacteria</taxon>
        <taxon>Pseudomonadati</taxon>
        <taxon>Pseudomonadota</taxon>
        <taxon>Gammaproteobacteria</taxon>
        <taxon>Oceanospirillales</taxon>
        <taxon>Saccharospirillaceae</taxon>
        <taxon>Salinispirillum</taxon>
    </lineage>
</organism>
<gene>
    <name evidence="6" type="ORF">NFC81_14960</name>
</gene>
<dbReference type="RefSeq" id="WP_304995279.1">
    <property type="nucleotide sequence ID" value="NZ_CP101717.1"/>
</dbReference>
<dbReference type="AlphaFoldDB" id="A0AB38YF65"/>
<name>A0AB38YF65_9GAMM</name>
<evidence type="ECO:0000259" key="5">
    <source>
        <dbReference type="PROSITE" id="PS50887"/>
    </source>
</evidence>
<dbReference type="PANTHER" id="PTHR45138">
    <property type="entry name" value="REGULATORY COMPONENTS OF SENSORY TRANSDUCTION SYSTEM"/>
    <property type="match status" value="1"/>
</dbReference>
<proteinExistence type="predicted"/>
<dbReference type="InterPro" id="IPR050469">
    <property type="entry name" value="Diguanylate_Cyclase"/>
</dbReference>
<dbReference type="GO" id="GO:0052621">
    <property type="term" value="F:diguanylate cyclase activity"/>
    <property type="evidence" value="ECO:0007669"/>
    <property type="project" value="UniProtKB-EC"/>
</dbReference>
<dbReference type="SUPFAM" id="SSF55073">
    <property type="entry name" value="Nucleotide cyclase"/>
    <property type="match status" value="1"/>
</dbReference>
<feature type="transmembrane region" description="Helical" evidence="4">
    <location>
        <begin position="114"/>
        <end position="136"/>
    </location>
</feature>
<dbReference type="Pfam" id="PF00990">
    <property type="entry name" value="GGDEF"/>
    <property type="match status" value="1"/>
</dbReference>
<keyword evidence="4" id="KW-0472">Membrane</keyword>
<evidence type="ECO:0000313" key="6">
    <source>
        <dbReference type="EMBL" id="WLD57995.1"/>
    </source>
</evidence>
<comment type="cofactor">
    <cofactor evidence="1">
        <name>Mg(2+)</name>
        <dbReference type="ChEBI" id="CHEBI:18420"/>
    </cofactor>
</comment>
<dbReference type="CDD" id="cd01949">
    <property type="entry name" value="GGDEF"/>
    <property type="match status" value="1"/>
</dbReference>
<feature type="transmembrane region" description="Helical" evidence="4">
    <location>
        <begin position="20"/>
        <end position="40"/>
    </location>
</feature>
<feature type="transmembrane region" description="Helical" evidence="4">
    <location>
        <begin position="88"/>
        <end position="107"/>
    </location>
</feature>
<evidence type="ECO:0000256" key="2">
    <source>
        <dbReference type="ARBA" id="ARBA00012528"/>
    </source>
</evidence>
<dbReference type="Gene3D" id="3.30.70.270">
    <property type="match status" value="1"/>
</dbReference>
<dbReference type="FunFam" id="3.30.70.270:FF:000001">
    <property type="entry name" value="Diguanylate cyclase domain protein"/>
    <property type="match status" value="1"/>
</dbReference>
<dbReference type="InterPro" id="IPR029787">
    <property type="entry name" value="Nucleotide_cyclase"/>
</dbReference>
<keyword evidence="4" id="KW-1133">Transmembrane helix</keyword>
<dbReference type="NCBIfam" id="TIGR00254">
    <property type="entry name" value="GGDEF"/>
    <property type="match status" value="1"/>
</dbReference>
<keyword evidence="4" id="KW-0812">Transmembrane</keyword>
<dbReference type="EC" id="2.7.7.65" evidence="2"/>
<dbReference type="SMART" id="SM00267">
    <property type="entry name" value="GGDEF"/>
    <property type="match status" value="1"/>
</dbReference>
<feature type="domain" description="GGDEF" evidence="5">
    <location>
        <begin position="177"/>
        <end position="306"/>
    </location>
</feature>
<dbReference type="InterPro" id="IPR043128">
    <property type="entry name" value="Rev_trsase/Diguanyl_cyclase"/>
</dbReference>
<dbReference type="PROSITE" id="PS50887">
    <property type="entry name" value="GGDEF"/>
    <property type="match status" value="1"/>
</dbReference>
<dbReference type="InterPro" id="IPR000160">
    <property type="entry name" value="GGDEF_dom"/>
</dbReference>
<evidence type="ECO:0000256" key="4">
    <source>
        <dbReference type="SAM" id="Phobius"/>
    </source>
</evidence>
<dbReference type="PANTHER" id="PTHR45138:SF9">
    <property type="entry name" value="DIGUANYLATE CYCLASE DGCM-RELATED"/>
    <property type="match status" value="1"/>
</dbReference>